<gene>
    <name evidence="1" type="ORF">R1flu_025482</name>
</gene>
<proteinExistence type="predicted"/>
<sequence length="80" mass="8187">MVGLVTGHEVVSFPLDRGTHSNDNVCMTSPVGVKILPMGVNALPVEANALPMEANASPVGAMASLLEAIFLLAGASFCPH</sequence>
<evidence type="ECO:0000313" key="2">
    <source>
        <dbReference type="Proteomes" id="UP001605036"/>
    </source>
</evidence>
<protein>
    <submittedName>
        <fullName evidence="1">Uncharacterized protein</fullName>
    </submittedName>
</protein>
<dbReference type="AlphaFoldDB" id="A0ABD1XXV8"/>
<comment type="caution">
    <text evidence="1">The sequence shown here is derived from an EMBL/GenBank/DDBJ whole genome shotgun (WGS) entry which is preliminary data.</text>
</comment>
<organism evidence="1 2">
    <name type="scientific">Riccia fluitans</name>
    <dbReference type="NCBI Taxonomy" id="41844"/>
    <lineage>
        <taxon>Eukaryota</taxon>
        <taxon>Viridiplantae</taxon>
        <taxon>Streptophyta</taxon>
        <taxon>Embryophyta</taxon>
        <taxon>Marchantiophyta</taxon>
        <taxon>Marchantiopsida</taxon>
        <taxon>Marchantiidae</taxon>
        <taxon>Marchantiales</taxon>
        <taxon>Ricciaceae</taxon>
        <taxon>Riccia</taxon>
    </lineage>
</organism>
<evidence type="ECO:0000313" key="1">
    <source>
        <dbReference type="EMBL" id="KAL2613790.1"/>
    </source>
</evidence>
<reference evidence="1 2" key="1">
    <citation type="submission" date="2024-09" db="EMBL/GenBank/DDBJ databases">
        <title>Chromosome-scale assembly of Riccia fluitans.</title>
        <authorList>
            <person name="Paukszto L."/>
            <person name="Sawicki J."/>
            <person name="Karawczyk K."/>
            <person name="Piernik-Szablinska J."/>
            <person name="Szczecinska M."/>
            <person name="Mazdziarz M."/>
        </authorList>
    </citation>
    <scope>NUCLEOTIDE SEQUENCE [LARGE SCALE GENOMIC DNA]</scope>
    <source>
        <strain evidence="1">Rf_01</strain>
        <tissue evidence="1">Aerial parts of the thallus</tissue>
    </source>
</reference>
<dbReference type="Proteomes" id="UP001605036">
    <property type="component" value="Unassembled WGS sequence"/>
</dbReference>
<keyword evidence="2" id="KW-1185">Reference proteome</keyword>
<accession>A0ABD1XXV8</accession>
<name>A0ABD1XXV8_9MARC</name>
<dbReference type="EMBL" id="JBHFFA010000007">
    <property type="protein sequence ID" value="KAL2613790.1"/>
    <property type="molecule type" value="Genomic_DNA"/>
</dbReference>